<evidence type="ECO:0008006" key="4">
    <source>
        <dbReference type="Google" id="ProtNLM"/>
    </source>
</evidence>
<comment type="caution">
    <text evidence="2">The sequence shown here is derived from an EMBL/GenBank/DDBJ whole genome shotgun (WGS) entry which is preliminary data.</text>
</comment>
<dbReference type="RefSeq" id="WP_047809290.1">
    <property type="nucleotide sequence ID" value="NZ_LDZY01000004.1"/>
</dbReference>
<dbReference type="PATRIC" id="fig|476652.3.peg.1458"/>
<dbReference type="AlphaFoldDB" id="A0A0J1FTF0"/>
<protein>
    <recommendedName>
        <fullName evidence="4">Phage protein, HK97 gp10 family</fullName>
    </recommendedName>
</protein>
<name>A0A0J1FTF0_9FIRM</name>
<proteinExistence type="predicted"/>
<dbReference type="STRING" id="476652.DEAC_c14220"/>
<dbReference type="Proteomes" id="UP000036356">
    <property type="component" value="Unassembled WGS sequence"/>
</dbReference>
<accession>A0A0J1FTF0</accession>
<feature type="compositionally biased region" description="Basic and acidic residues" evidence="1">
    <location>
        <begin position="33"/>
        <end position="47"/>
    </location>
</feature>
<reference evidence="2 3" key="1">
    <citation type="submission" date="2015-06" db="EMBL/GenBank/DDBJ databases">
        <title>Draft genome of the moderately acidophilic sulfate reducer Candidatus Desulfosporosinus acididurans strain M1.</title>
        <authorList>
            <person name="Poehlein A."/>
            <person name="Petzsch P."/>
            <person name="Johnson B.D."/>
            <person name="Schloemann M."/>
            <person name="Daniel R."/>
            <person name="Muehling M."/>
        </authorList>
    </citation>
    <scope>NUCLEOTIDE SEQUENCE [LARGE SCALE GENOMIC DNA]</scope>
    <source>
        <strain evidence="2 3">M1</strain>
    </source>
</reference>
<dbReference type="EMBL" id="LDZY01000004">
    <property type="protein sequence ID" value="KLU66754.1"/>
    <property type="molecule type" value="Genomic_DNA"/>
</dbReference>
<keyword evidence="3" id="KW-1185">Reference proteome</keyword>
<organism evidence="2 3">
    <name type="scientific">Desulfosporosinus acididurans</name>
    <dbReference type="NCBI Taxonomy" id="476652"/>
    <lineage>
        <taxon>Bacteria</taxon>
        <taxon>Bacillati</taxon>
        <taxon>Bacillota</taxon>
        <taxon>Clostridia</taxon>
        <taxon>Eubacteriales</taxon>
        <taxon>Desulfitobacteriaceae</taxon>
        <taxon>Desulfosporosinus</taxon>
    </lineage>
</organism>
<dbReference type="Pfam" id="PF04883">
    <property type="entry name" value="HK97-gp10_like"/>
    <property type="match status" value="1"/>
</dbReference>
<evidence type="ECO:0000256" key="1">
    <source>
        <dbReference type="SAM" id="MobiDB-lite"/>
    </source>
</evidence>
<evidence type="ECO:0000313" key="3">
    <source>
        <dbReference type="Proteomes" id="UP000036356"/>
    </source>
</evidence>
<gene>
    <name evidence="2" type="ORF">DEAC_c14220</name>
</gene>
<evidence type="ECO:0000313" key="2">
    <source>
        <dbReference type="EMBL" id="KLU66754.1"/>
    </source>
</evidence>
<sequence>MSSFEISGLTEFERDLLRVIEREYPSEAKKFMRKQANDVKSQAKNDTPEDTGYTKKQWKTSTKGKKRATANFIESKVTNDAELSHLLENGHMIKNQYGEFGFYPGVHMLEKAVDKKESEFDNELSAFVGKALEELRL</sequence>
<feature type="region of interest" description="Disordered" evidence="1">
    <location>
        <begin position="33"/>
        <end position="62"/>
    </location>
</feature>
<dbReference type="InterPro" id="IPR010064">
    <property type="entry name" value="HK97-gp10_tail"/>
</dbReference>